<keyword evidence="8" id="KW-0646">Protease inhibitor</keyword>
<evidence type="ECO:0000256" key="4">
    <source>
        <dbReference type="ARBA" id="ARBA00023136"/>
    </source>
</evidence>
<dbReference type="InterPro" id="IPR010571">
    <property type="entry name" value="OM_lipoprot_Omp19_bac"/>
</dbReference>
<name>A0A7X5F647_9HYPH</name>
<comment type="similarity">
    <text evidence="2">Belongs to the rhizobiaceae omp19 lipoprotein family.</text>
</comment>
<organism evidence="8 9">
    <name type="scientific">Pannonibacter tanglangensis</name>
    <dbReference type="NCBI Taxonomy" id="2750084"/>
    <lineage>
        <taxon>Bacteria</taxon>
        <taxon>Pseudomonadati</taxon>
        <taxon>Pseudomonadota</taxon>
        <taxon>Alphaproteobacteria</taxon>
        <taxon>Hyphomicrobiales</taxon>
        <taxon>Stappiaceae</taxon>
        <taxon>Pannonibacter</taxon>
    </lineage>
</organism>
<dbReference type="AlphaFoldDB" id="A0A7X5F647"/>
<keyword evidence="9" id="KW-1185">Reference proteome</keyword>
<dbReference type="Gene3D" id="2.40.128.10">
    <property type="match status" value="1"/>
</dbReference>
<evidence type="ECO:0000256" key="2">
    <source>
        <dbReference type="ARBA" id="ARBA00007138"/>
    </source>
</evidence>
<keyword evidence="4" id="KW-0472">Membrane</keyword>
<dbReference type="SUPFAM" id="SSF50882">
    <property type="entry name" value="beta-Barrel protease inhibitors"/>
    <property type="match status" value="1"/>
</dbReference>
<dbReference type="Pfam" id="PF02974">
    <property type="entry name" value="Inh"/>
    <property type="match status" value="1"/>
</dbReference>
<dbReference type="InterPro" id="IPR021140">
    <property type="entry name" value="Inh/Omp19"/>
</dbReference>
<keyword evidence="5" id="KW-0564">Palmitate</keyword>
<dbReference type="GO" id="GO:0009279">
    <property type="term" value="C:cell outer membrane"/>
    <property type="evidence" value="ECO:0007669"/>
    <property type="project" value="UniProtKB-SubCell"/>
</dbReference>
<gene>
    <name evidence="8" type="ORF">GWI72_14710</name>
</gene>
<dbReference type="RefSeq" id="WP_161676938.1">
    <property type="nucleotide sequence ID" value="NZ_JAABLP010000003.1"/>
</dbReference>
<evidence type="ECO:0000256" key="7">
    <source>
        <dbReference type="ARBA" id="ARBA00023288"/>
    </source>
</evidence>
<accession>A0A7X5F647</accession>
<dbReference type="InterPro" id="IPR016085">
    <property type="entry name" value="Protease_inh_B-barrel_dom"/>
</dbReference>
<proteinExistence type="inferred from homology"/>
<evidence type="ECO:0000256" key="5">
    <source>
        <dbReference type="ARBA" id="ARBA00023139"/>
    </source>
</evidence>
<sequence>MKRVATIAVVLCLTGVAGCQRFGGGQYSAPPLPATPTTPVSGGQLTPLTVPAPGAVSAEPMAPQPGLPAATPAPGQQVAALPAAPAPATAREIGRNDMLGGWKIASGSSNCMLFMTLTTWTGGYRANTRGCNDATLSSVSAWDLSGKQVVLKDNSGGEVARLYAGAGESFSGQTSAGSAVTLSR</sequence>
<keyword evidence="3" id="KW-0732">Signal</keyword>
<keyword evidence="8" id="KW-0481">Metalloenzyme inhibitor</keyword>
<keyword evidence="6" id="KW-0998">Cell outer membrane</keyword>
<evidence type="ECO:0000256" key="1">
    <source>
        <dbReference type="ARBA" id="ARBA00004459"/>
    </source>
</evidence>
<protein>
    <submittedName>
        <fullName evidence="8">AprI/Inh family metalloprotease inhibitor</fullName>
    </submittedName>
</protein>
<dbReference type="PIRSF" id="PIRSF034005">
    <property type="entry name" value="OM_lipoprot_Omp19_bac"/>
    <property type="match status" value="1"/>
</dbReference>
<evidence type="ECO:0000313" key="9">
    <source>
        <dbReference type="Proteomes" id="UP000586722"/>
    </source>
</evidence>
<keyword evidence="8" id="KW-0483">Metalloprotease inhibitor</keyword>
<comment type="caution">
    <text evidence="8">The sequence shown here is derived from an EMBL/GenBank/DDBJ whole genome shotgun (WGS) entry which is preliminary data.</text>
</comment>
<evidence type="ECO:0000256" key="3">
    <source>
        <dbReference type="ARBA" id="ARBA00022729"/>
    </source>
</evidence>
<dbReference type="PROSITE" id="PS51257">
    <property type="entry name" value="PROKAR_LIPOPROTEIN"/>
    <property type="match status" value="1"/>
</dbReference>
<dbReference type="GO" id="GO:0004866">
    <property type="term" value="F:endopeptidase inhibitor activity"/>
    <property type="evidence" value="ECO:0007669"/>
    <property type="project" value="InterPro"/>
</dbReference>
<dbReference type="EMBL" id="JAABLQ010000001">
    <property type="protein sequence ID" value="NBN79525.1"/>
    <property type="molecule type" value="Genomic_DNA"/>
</dbReference>
<comment type="subcellular location">
    <subcellularLocation>
        <location evidence="1">Cell outer membrane</location>
        <topology evidence="1">Lipid-anchor</topology>
    </subcellularLocation>
</comment>
<dbReference type="Proteomes" id="UP000586722">
    <property type="component" value="Unassembled WGS sequence"/>
</dbReference>
<keyword evidence="7" id="KW-0449">Lipoprotein</keyword>
<reference evidence="9" key="1">
    <citation type="submission" date="2020-01" db="EMBL/GenBank/DDBJ databases">
        <authorList>
            <person name="Fang Y."/>
            <person name="Sun R."/>
            <person name="Nie L."/>
            <person name="He J."/>
            <person name="Hao L."/>
            <person name="Wang L."/>
            <person name="Su S."/>
            <person name="Lv E."/>
            <person name="Zhang Z."/>
            <person name="Xie R."/>
            <person name="Liu H."/>
        </authorList>
    </citation>
    <scope>NUCLEOTIDE SEQUENCE [LARGE SCALE GENOMIC DNA]</scope>
    <source>
        <strain evidence="9">XCT-53</strain>
    </source>
</reference>
<evidence type="ECO:0000313" key="8">
    <source>
        <dbReference type="EMBL" id="NBN79525.1"/>
    </source>
</evidence>
<evidence type="ECO:0000256" key="6">
    <source>
        <dbReference type="ARBA" id="ARBA00023237"/>
    </source>
</evidence>